<dbReference type="RefSeq" id="WP_092131506.1">
    <property type="nucleotide sequence ID" value="NZ_FNQK01000002.1"/>
</dbReference>
<dbReference type="EMBL" id="FNQK01000002">
    <property type="protein sequence ID" value="SDZ78729.1"/>
    <property type="molecule type" value="Genomic_DNA"/>
</dbReference>
<reference evidence="3 4" key="1">
    <citation type="submission" date="2016-10" db="EMBL/GenBank/DDBJ databases">
        <authorList>
            <person name="de Groot N.N."/>
        </authorList>
    </citation>
    <scope>NUCLEOTIDE SEQUENCE [LARGE SCALE GENOMIC DNA]</scope>
    <source>
        <strain evidence="3 4">DSM 23842</strain>
    </source>
</reference>
<evidence type="ECO:0000256" key="1">
    <source>
        <dbReference type="SAM" id="SignalP"/>
    </source>
</evidence>
<proteinExistence type="predicted"/>
<keyword evidence="1" id="KW-0732">Signal</keyword>
<dbReference type="SUPFAM" id="SSF54427">
    <property type="entry name" value="NTF2-like"/>
    <property type="match status" value="1"/>
</dbReference>
<protein>
    <submittedName>
        <fullName evidence="3">SnoaL-like domain-containing protein</fullName>
    </submittedName>
</protein>
<dbReference type="STRING" id="283786.SAMN04487990_10258"/>
<dbReference type="PROSITE" id="PS51257">
    <property type="entry name" value="PROKAR_LIPOPROTEIN"/>
    <property type="match status" value="1"/>
</dbReference>
<dbReference type="OrthoDB" id="271716at2"/>
<name>A0A1H3VVD2_BIZPA</name>
<sequence length="191" mass="21856">MKLKWNNLFTLLVVVILSASCQEDLSSTAKKQPAEEKQQSKVEIIESVNTTIDLWHKAAAEANFDAYFNLMTANAVFIGTDASENWQLSDFKSYSKPYFDKGKAWSFTAIDRNVYVSEDLQSVWFDELLDTQMKICRGSGVLKRENKQWKIAHYVLSATIPNDKMKAVIDLKSESDSLWVKQFVINKLNAR</sequence>
<keyword evidence="4" id="KW-1185">Reference proteome</keyword>
<dbReference type="AlphaFoldDB" id="A0A1H3VVD2"/>
<dbReference type="InterPro" id="IPR032710">
    <property type="entry name" value="NTF2-like_dom_sf"/>
</dbReference>
<gene>
    <name evidence="3" type="ORF">SAMN04487990_10258</name>
</gene>
<accession>A0A1H3VVD2</accession>
<dbReference type="Proteomes" id="UP000198846">
    <property type="component" value="Unassembled WGS sequence"/>
</dbReference>
<dbReference type="Gene3D" id="3.10.450.50">
    <property type="match status" value="1"/>
</dbReference>
<dbReference type="Pfam" id="PF13474">
    <property type="entry name" value="SnoaL_3"/>
    <property type="match status" value="1"/>
</dbReference>
<feature type="chain" id="PRO_5011587120" evidence="1">
    <location>
        <begin position="22"/>
        <end position="191"/>
    </location>
</feature>
<feature type="domain" description="SnoaL-like" evidence="2">
    <location>
        <begin position="48"/>
        <end position="160"/>
    </location>
</feature>
<dbReference type="InterPro" id="IPR037401">
    <property type="entry name" value="SnoaL-like"/>
</dbReference>
<evidence type="ECO:0000259" key="2">
    <source>
        <dbReference type="Pfam" id="PF13474"/>
    </source>
</evidence>
<organism evidence="3 4">
    <name type="scientific">Bizionia paragorgiae</name>
    <dbReference type="NCBI Taxonomy" id="283786"/>
    <lineage>
        <taxon>Bacteria</taxon>
        <taxon>Pseudomonadati</taxon>
        <taxon>Bacteroidota</taxon>
        <taxon>Flavobacteriia</taxon>
        <taxon>Flavobacteriales</taxon>
        <taxon>Flavobacteriaceae</taxon>
        <taxon>Bizionia</taxon>
    </lineage>
</organism>
<feature type="signal peptide" evidence="1">
    <location>
        <begin position="1"/>
        <end position="21"/>
    </location>
</feature>
<evidence type="ECO:0000313" key="4">
    <source>
        <dbReference type="Proteomes" id="UP000198846"/>
    </source>
</evidence>
<evidence type="ECO:0000313" key="3">
    <source>
        <dbReference type="EMBL" id="SDZ78729.1"/>
    </source>
</evidence>